<dbReference type="SMART" id="SM00448">
    <property type="entry name" value="REC"/>
    <property type="match status" value="1"/>
</dbReference>
<comment type="caution">
    <text evidence="3">The sequence shown here is derived from an EMBL/GenBank/DDBJ whole genome shotgun (WGS) entry which is preliminary data.</text>
</comment>
<feature type="modified residue" description="4-aspartylphosphate" evidence="1">
    <location>
        <position position="81"/>
    </location>
</feature>
<dbReference type="Proteomes" id="UP000075583">
    <property type="component" value="Unassembled WGS sequence"/>
</dbReference>
<keyword evidence="4" id="KW-1185">Reference proteome</keyword>
<dbReference type="GO" id="GO:0000160">
    <property type="term" value="P:phosphorelay signal transduction system"/>
    <property type="evidence" value="ECO:0007669"/>
    <property type="project" value="InterPro"/>
</dbReference>
<protein>
    <recommendedName>
        <fullName evidence="2">Response regulatory domain-containing protein</fullName>
    </recommendedName>
</protein>
<dbReference type="InterPro" id="IPR011006">
    <property type="entry name" value="CheY-like_superfamily"/>
</dbReference>
<evidence type="ECO:0000313" key="4">
    <source>
        <dbReference type="Proteomes" id="UP000075583"/>
    </source>
</evidence>
<feature type="domain" description="Response regulatory" evidence="2">
    <location>
        <begin position="21"/>
        <end position="151"/>
    </location>
</feature>
<dbReference type="InterPro" id="IPR001789">
    <property type="entry name" value="Sig_transdc_resp-reg_receiver"/>
</dbReference>
<evidence type="ECO:0000313" key="3">
    <source>
        <dbReference type="EMBL" id="KYG72044.1"/>
    </source>
</evidence>
<gene>
    <name evidence="3" type="ORF">MB14_08285</name>
</gene>
<dbReference type="Gene3D" id="3.40.50.2300">
    <property type="match status" value="1"/>
</dbReference>
<dbReference type="PANTHER" id="PTHR44520:SF2">
    <property type="entry name" value="RESPONSE REGULATOR RCP1"/>
    <property type="match status" value="1"/>
</dbReference>
<accession>A0A150WZZ6</accession>
<sequence>MEALSFLPFPKFKSVNNKLNCILLIDDDDATNFIHQVIIKKSDITEQLVTTLNGKQALDFLTKNVEDANTENTLPSLIFLDINMPVMDGWEFIEAYKGLSESIRKQIVIVMLTTSYDPDDKEKAIRIPEISEFEKKPLTFDMLNRLMEKHFPENS</sequence>
<dbReference type="SUPFAM" id="SSF52172">
    <property type="entry name" value="CheY-like"/>
    <property type="match status" value="1"/>
</dbReference>
<dbReference type="EMBL" id="LQZQ01000049">
    <property type="protein sequence ID" value="KYG72044.1"/>
    <property type="molecule type" value="Genomic_DNA"/>
</dbReference>
<proteinExistence type="predicted"/>
<evidence type="ECO:0000259" key="2">
    <source>
        <dbReference type="PROSITE" id="PS50110"/>
    </source>
</evidence>
<reference evidence="3" key="1">
    <citation type="submission" date="2016-01" db="EMBL/GenBank/DDBJ databases">
        <title>Genome sequencing of Roseivirga ehrenbergii KMM 6017.</title>
        <authorList>
            <person name="Selvaratnam C."/>
            <person name="Thevarajoo S."/>
            <person name="Goh K.M."/>
            <person name="Ee R."/>
            <person name="Chan K.-G."/>
            <person name="Chong C.S."/>
        </authorList>
    </citation>
    <scope>NUCLEOTIDE SEQUENCE [LARGE SCALE GENOMIC DNA]</scope>
    <source>
        <strain evidence="3">KMM 6017</strain>
    </source>
</reference>
<dbReference type="Pfam" id="PF00072">
    <property type="entry name" value="Response_reg"/>
    <property type="match status" value="1"/>
</dbReference>
<dbReference type="AlphaFoldDB" id="A0A150WZZ6"/>
<organism evidence="3 4">
    <name type="scientific">Roseivirga ehrenbergii (strain DSM 102268 / JCM 13514 / KCTC 12282 / NCIMB 14502 / KMM 6017)</name>
    <dbReference type="NCBI Taxonomy" id="279360"/>
    <lineage>
        <taxon>Bacteria</taxon>
        <taxon>Pseudomonadati</taxon>
        <taxon>Bacteroidota</taxon>
        <taxon>Cytophagia</taxon>
        <taxon>Cytophagales</taxon>
        <taxon>Roseivirgaceae</taxon>
        <taxon>Roseivirga</taxon>
    </lineage>
</organism>
<dbReference type="PANTHER" id="PTHR44520">
    <property type="entry name" value="RESPONSE REGULATOR RCP1-RELATED"/>
    <property type="match status" value="1"/>
</dbReference>
<dbReference type="InterPro" id="IPR052893">
    <property type="entry name" value="TCS_response_regulator"/>
</dbReference>
<evidence type="ECO:0000256" key="1">
    <source>
        <dbReference type="PROSITE-ProRule" id="PRU00169"/>
    </source>
</evidence>
<dbReference type="STRING" id="279360.MB14_08285"/>
<dbReference type="PROSITE" id="PS50110">
    <property type="entry name" value="RESPONSE_REGULATORY"/>
    <property type="match status" value="1"/>
</dbReference>
<keyword evidence="1" id="KW-0597">Phosphoprotein</keyword>
<name>A0A150WZZ6_ROSEK</name>